<keyword evidence="1" id="KW-0472">Membrane</keyword>
<protein>
    <submittedName>
        <fullName evidence="2">Uncharacterized protein</fullName>
    </submittedName>
</protein>
<keyword evidence="1" id="KW-0812">Transmembrane</keyword>
<keyword evidence="1" id="KW-1133">Transmembrane helix</keyword>
<dbReference type="AlphaFoldDB" id="A0A0A9GPI6"/>
<proteinExistence type="predicted"/>
<reference evidence="2" key="2">
    <citation type="journal article" date="2015" name="Data Brief">
        <title>Shoot transcriptome of the giant reed, Arundo donax.</title>
        <authorList>
            <person name="Barrero R.A."/>
            <person name="Guerrero F.D."/>
            <person name="Moolhuijzen P."/>
            <person name="Goolsby J.A."/>
            <person name="Tidwell J."/>
            <person name="Bellgard S.E."/>
            <person name="Bellgard M.I."/>
        </authorList>
    </citation>
    <scope>NUCLEOTIDE SEQUENCE</scope>
    <source>
        <tissue evidence="2">Shoot tissue taken approximately 20 cm above the soil surface</tissue>
    </source>
</reference>
<accession>A0A0A9GPI6</accession>
<reference evidence="2" key="1">
    <citation type="submission" date="2014-09" db="EMBL/GenBank/DDBJ databases">
        <authorList>
            <person name="Magalhaes I.L.F."/>
            <person name="Oliveira U."/>
            <person name="Santos F.R."/>
            <person name="Vidigal T.H.D.A."/>
            <person name="Brescovit A.D."/>
            <person name="Santos A.J."/>
        </authorList>
    </citation>
    <scope>NUCLEOTIDE SEQUENCE</scope>
    <source>
        <tissue evidence="2">Shoot tissue taken approximately 20 cm above the soil surface</tissue>
    </source>
</reference>
<evidence type="ECO:0000313" key="2">
    <source>
        <dbReference type="EMBL" id="JAE26397.1"/>
    </source>
</evidence>
<evidence type="ECO:0000256" key="1">
    <source>
        <dbReference type="SAM" id="Phobius"/>
    </source>
</evidence>
<feature type="transmembrane region" description="Helical" evidence="1">
    <location>
        <begin position="27"/>
        <end position="50"/>
    </location>
</feature>
<dbReference type="EMBL" id="GBRH01171499">
    <property type="protein sequence ID" value="JAE26397.1"/>
    <property type="molecule type" value="Transcribed_RNA"/>
</dbReference>
<organism evidence="2">
    <name type="scientific">Arundo donax</name>
    <name type="common">Giant reed</name>
    <name type="synonym">Donax arundinaceus</name>
    <dbReference type="NCBI Taxonomy" id="35708"/>
    <lineage>
        <taxon>Eukaryota</taxon>
        <taxon>Viridiplantae</taxon>
        <taxon>Streptophyta</taxon>
        <taxon>Embryophyta</taxon>
        <taxon>Tracheophyta</taxon>
        <taxon>Spermatophyta</taxon>
        <taxon>Magnoliopsida</taxon>
        <taxon>Liliopsida</taxon>
        <taxon>Poales</taxon>
        <taxon>Poaceae</taxon>
        <taxon>PACMAD clade</taxon>
        <taxon>Arundinoideae</taxon>
        <taxon>Arundineae</taxon>
        <taxon>Arundo</taxon>
    </lineage>
</organism>
<sequence>MLASTFGELWDHICTIAHNTGAPTFPMITRITCLIMAFILYIQYIDVYFLPKTDRIYYMR</sequence>
<name>A0A0A9GPI6_ARUDO</name>